<dbReference type="InterPro" id="IPR007750">
    <property type="entry name" value="DUF674"/>
</dbReference>
<evidence type="ECO:0000313" key="1">
    <source>
        <dbReference type="EMBL" id="KAK8916670.1"/>
    </source>
</evidence>
<reference evidence="1 2" key="1">
    <citation type="journal article" date="2022" name="Nat. Plants">
        <title>Genomes of leafy and leafless Platanthera orchids illuminate the evolution of mycoheterotrophy.</title>
        <authorList>
            <person name="Li M.H."/>
            <person name="Liu K.W."/>
            <person name="Li Z."/>
            <person name="Lu H.C."/>
            <person name="Ye Q.L."/>
            <person name="Zhang D."/>
            <person name="Wang J.Y."/>
            <person name="Li Y.F."/>
            <person name="Zhong Z.M."/>
            <person name="Liu X."/>
            <person name="Yu X."/>
            <person name="Liu D.K."/>
            <person name="Tu X.D."/>
            <person name="Liu B."/>
            <person name="Hao Y."/>
            <person name="Liao X.Y."/>
            <person name="Jiang Y.T."/>
            <person name="Sun W.H."/>
            <person name="Chen J."/>
            <person name="Chen Y.Q."/>
            <person name="Ai Y."/>
            <person name="Zhai J.W."/>
            <person name="Wu S.S."/>
            <person name="Zhou Z."/>
            <person name="Hsiao Y.Y."/>
            <person name="Wu W.L."/>
            <person name="Chen Y.Y."/>
            <person name="Lin Y.F."/>
            <person name="Hsu J.L."/>
            <person name="Li C.Y."/>
            <person name="Wang Z.W."/>
            <person name="Zhao X."/>
            <person name="Zhong W.Y."/>
            <person name="Ma X.K."/>
            <person name="Ma L."/>
            <person name="Huang J."/>
            <person name="Chen G.Z."/>
            <person name="Huang M.Z."/>
            <person name="Huang L."/>
            <person name="Peng D.H."/>
            <person name="Luo Y.B."/>
            <person name="Zou S.Q."/>
            <person name="Chen S.P."/>
            <person name="Lan S."/>
            <person name="Tsai W.C."/>
            <person name="Van de Peer Y."/>
            <person name="Liu Z.J."/>
        </authorList>
    </citation>
    <scope>NUCLEOTIDE SEQUENCE [LARGE SCALE GENOMIC DNA]</scope>
    <source>
        <strain evidence="1">Lor287</strain>
    </source>
</reference>
<dbReference type="PANTHER" id="PTHR33103:SF27">
    <property type="entry name" value="OS04G0594700 PROTEIN"/>
    <property type="match status" value="1"/>
</dbReference>
<dbReference type="EMBL" id="JBBWWQ010000020">
    <property type="protein sequence ID" value="KAK8916670.1"/>
    <property type="molecule type" value="Genomic_DNA"/>
</dbReference>
<dbReference type="Pfam" id="PF05056">
    <property type="entry name" value="DUF674"/>
    <property type="match status" value="1"/>
</dbReference>
<dbReference type="AlphaFoldDB" id="A0AAP0AVP7"/>
<name>A0AAP0AVP7_9ASPA</name>
<evidence type="ECO:0000313" key="2">
    <source>
        <dbReference type="Proteomes" id="UP001418222"/>
    </source>
</evidence>
<comment type="caution">
    <text evidence="1">The sequence shown here is derived from an EMBL/GenBank/DDBJ whole genome shotgun (WGS) entry which is preliminary data.</text>
</comment>
<dbReference type="PROSITE" id="PS51257">
    <property type="entry name" value="PROKAR_LIPOPROTEIN"/>
    <property type="match status" value="1"/>
</dbReference>
<dbReference type="Proteomes" id="UP001418222">
    <property type="component" value="Unassembled WGS sequence"/>
</dbReference>
<organism evidence="1 2">
    <name type="scientific">Platanthera zijinensis</name>
    <dbReference type="NCBI Taxonomy" id="2320716"/>
    <lineage>
        <taxon>Eukaryota</taxon>
        <taxon>Viridiplantae</taxon>
        <taxon>Streptophyta</taxon>
        <taxon>Embryophyta</taxon>
        <taxon>Tracheophyta</taxon>
        <taxon>Spermatophyta</taxon>
        <taxon>Magnoliopsida</taxon>
        <taxon>Liliopsida</taxon>
        <taxon>Asparagales</taxon>
        <taxon>Orchidaceae</taxon>
        <taxon>Orchidoideae</taxon>
        <taxon>Orchideae</taxon>
        <taxon>Orchidinae</taxon>
        <taxon>Platanthera</taxon>
    </lineage>
</organism>
<proteinExistence type="predicted"/>
<protein>
    <submittedName>
        <fullName evidence="1">Uncharacterized protein</fullName>
    </submittedName>
</protein>
<dbReference type="PANTHER" id="PTHR33103">
    <property type="entry name" value="OS01G0153900 PROTEIN"/>
    <property type="match status" value="1"/>
</dbReference>
<gene>
    <name evidence="1" type="ORF">KSP39_PZI022637</name>
</gene>
<sequence>MGLECFKSEMCRNMLLNPMLSTFYGCNKHHIPQLEEITSKKLIVSKGCLKCYFDNGCKSCESAPCQHEIEQVEVIEWNPKSPKIIVSKGCPSQHGIEKGEVIEWNPKPAKIMADVGEAFVVGSRKYMISDNLHISPSSSISAVGGGMNSSISDTVYKEVYIDSVKARSLLGAMLLSKTVLTDVFSPKP</sequence>
<keyword evidence="2" id="KW-1185">Reference proteome</keyword>
<accession>A0AAP0AVP7</accession>